<feature type="compositionally biased region" description="Low complexity" evidence="1">
    <location>
        <begin position="25"/>
        <end position="44"/>
    </location>
</feature>
<dbReference type="Pfam" id="PF10708">
    <property type="entry name" value="DUF2510"/>
    <property type="match status" value="1"/>
</dbReference>
<proteinExistence type="predicted"/>
<evidence type="ECO:0000313" key="3">
    <source>
        <dbReference type="EMBL" id="UUT35280.1"/>
    </source>
</evidence>
<sequence>MSIPAGWYNDGAGAIRYWDGTGWTPHTAARQPAAPAQHPTPRSR</sequence>
<evidence type="ECO:0000259" key="2">
    <source>
        <dbReference type="Pfam" id="PF10708"/>
    </source>
</evidence>
<evidence type="ECO:0000313" key="4">
    <source>
        <dbReference type="Proteomes" id="UP001054811"/>
    </source>
</evidence>
<name>A0ABY5NJD8_9MICO</name>
<dbReference type="Proteomes" id="UP001054811">
    <property type="component" value="Chromosome"/>
</dbReference>
<dbReference type="InterPro" id="IPR018929">
    <property type="entry name" value="DUF2510"/>
</dbReference>
<keyword evidence="4" id="KW-1185">Reference proteome</keyword>
<organism evidence="3 4">
    <name type="scientific">Microbacterium elymi</name>
    <dbReference type="NCBI Taxonomy" id="2909587"/>
    <lineage>
        <taxon>Bacteria</taxon>
        <taxon>Bacillati</taxon>
        <taxon>Actinomycetota</taxon>
        <taxon>Actinomycetes</taxon>
        <taxon>Micrococcales</taxon>
        <taxon>Microbacteriaceae</taxon>
        <taxon>Microbacterium</taxon>
    </lineage>
</organism>
<feature type="domain" description="DUF2510" evidence="2">
    <location>
        <begin position="5"/>
        <end position="36"/>
    </location>
</feature>
<accession>A0ABY5NJD8</accession>
<reference evidence="3" key="1">
    <citation type="submission" date="2022-01" db="EMBL/GenBank/DDBJ databases">
        <title>Microbacterium eymi and Microbacterium rhizovicinus sp. nov., isolated from the rhizospheric soil of Elymus tsukushiensis, a plant native to the Dokdo Islands, Republic of Korea.</title>
        <authorList>
            <person name="Hwang Y.J."/>
        </authorList>
    </citation>
    <scope>NUCLEOTIDE SEQUENCE</scope>
    <source>
        <strain evidence="3">KUDC0405</strain>
    </source>
</reference>
<dbReference type="RefSeq" id="WP_259611854.1">
    <property type="nucleotide sequence ID" value="NZ_CP091139.2"/>
</dbReference>
<dbReference type="EMBL" id="CP091139">
    <property type="protein sequence ID" value="UUT35280.1"/>
    <property type="molecule type" value="Genomic_DNA"/>
</dbReference>
<gene>
    <name evidence="3" type="ORF">L2X98_34475</name>
</gene>
<protein>
    <submittedName>
        <fullName evidence="3">DUF2510 domain-containing protein</fullName>
    </submittedName>
</protein>
<evidence type="ECO:0000256" key="1">
    <source>
        <dbReference type="SAM" id="MobiDB-lite"/>
    </source>
</evidence>
<feature type="region of interest" description="Disordered" evidence="1">
    <location>
        <begin position="23"/>
        <end position="44"/>
    </location>
</feature>